<keyword evidence="3" id="KW-1185">Reference proteome</keyword>
<reference evidence="2 3" key="1">
    <citation type="journal article" date="2011" name="Stand. Genomic Sci.">
        <title>Complete genome sequence of Haliscomenobacter hydrossis type strain (O).</title>
        <authorList>
            <consortium name="US DOE Joint Genome Institute (JGI-PGF)"/>
            <person name="Daligault H."/>
            <person name="Lapidus A."/>
            <person name="Zeytun A."/>
            <person name="Nolan M."/>
            <person name="Lucas S."/>
            <person name="Del Rio T.G."/>
            <person name="Tice H."/>
            <person name="Cheng J.F."/>
            <person name="Tapia R."/>
            <person name="Han C."/>
            <person name="Goodwin L."/>
            <person name="Pitluck S."/>
            <person name="Liolios K."/>
            <person name="Pagani I."/>
            <person name="Ivanova N."/>
            <person name="Huntemann M."/>
            <person name="Mavromatis K."/>
            <person name="Mikhailova N."/>
            <person name="Pati A."/>
            <person name="Chen A."/>
            <person name="Palaniappan K."/>
            <person name="Land M."/>
            <person name="Hauser L."/>
            <person name="Brambilla E.M."/>
            <person name="Rohde M."/>
            <person name="Verbarg S."/>
            <person name="Goker M."/>
            <person name="Bristow J."/>
            <person name="Eisen J.A."/>
            <person name="Markowitz V."/>
            <person name="Hugenholtz P."/>
            <person name="Kyrpides N.C."/>
            <person name="Klenk H.P."/>
            <person name="Woyke T."/>
        </authorList>
    </citation>
    <scope>NUCLEOTIDE SEQUENCE [LARGE SCALE GENOMIC DNA]</scope>
    <source>
        <strain evidence="3">ATCC 27775 / DSM 1100 / LMG 10767 / O</strain>
    </source>
</reference>
<dbReference type="STRING" id="760192.Halhy_2695"/>
<keyword evidence="1" id="KW-1133">Transmembrane helix</keyword>
<evidence type="ECO:0000313" key="2">
    <source>
        <dbReference type="EMBL" id="AEE50563.1"/>
    </source>
</evidence>
<dbReference type="Proteomes" id="UP000008461">
    <property type="component" value="Chromosome"/>
</dbReference>
<feature type="transmembrane region" description="Helical" evidence="1">
    <location>
        <begin position="162"/>
        <end position="184"/>
    </location>
</feature>
<dbReference type="eggNOG" id="COG3088">
    <property type="taxonomic scope" value="Bacteria"/>
</dbReference>
<reference key="2">
    <citation type="submission" date="2011-04" db="EMBL/GenBank/DDBJ databases">
        <title>Complete sequence of chromosome of Haliscomenobacter hydrossis DSM 1100.</title>
        <authorList>
            <consortium name="US DOE Joint Genome Institute (JGI-PGF)"/>
            <person name="Lucas S."/>
            <person name="Han J."/>
            <person name="Lapidus A."/>
            <person name="Bruce D."/>
            <person name="Goodwin L."/>
            <person name="Pitluck S."/>
            <person name="Peters L."/>
            <person name="Kyrpides N."/>
            <person name="Mavromatis K."/>
            <person name="Ivanova N."/>
            <person name="Ovchinnikova G."/>
            <person name="Pagani I."/>
            <person name="Daligault H."/>
            <person name="Detter J.C."/>
            <person name="Han C."/>
            <person name="Land M."/>
            <person name="Hauser L."/>
            <person name="Markowitz V."/>
            <person name="Cheng J.-F."/>
            <person name="Hugenholtz P."/>
            <person name="Woyke T."/>
            <person name="Wu D."/>
            <person name="Verbarg S."/>
            <person name="Frueling A."/>
            <person name="Brambilla E."/>
            <person name="Klenk H.-P."/>
            <person name="Eisen J.A."/>
        </authorList>
    </citation>
    <scope>NUCLEOTIDE SEQUENCE</scope>
    <source>
        <strain>DSM 1100</strain>
    </source>
</reference>
<dbReference type="AlphaFoldDB" id="F4L0V9"/>
<dbReference type="EMBL" id="CP002691">
    <property type="protein sequence ID" value="AEE50563.1"/>
    <property type="molecule type" value="Genomic_DNA"/>
</dbReference>
<dbReference type="RefSeq" id="WP_013765111.1">
    <property type="nucleotide sequence ID" value="NC_015510.1"/>
</dbReference>
<protein>
    <recommendedName>
        <fullName evidence="4">Protein BatD</fullName>
    </recommendedName>
</protein>
<evidence type="ECO:0000313" key="3">
    <source>
        <dbReference type="Proteomes" id="UP000008461"/>
    </source>
</evidence>
<keyword evidence="1" id="KW-0812">Transmembrane</keyword>
<sequence>MSAKWFKIFSFCLVILVVVRTGLLAQVNVTAQLKSHEILIGDQVRLTVQISLPSNLKFKEVKLKEALQAVPKVELVDRGSVLSIAQSPQQILEQQFVLTSFEAGEYNIPIIAIDYEEDGLIKSANTHAPLQLRVTSIPVNPERDTLRAIKNINREEVKMSDFIFPLLIVLVLLTLVGLSIYYIVRKKRRQQPAIALPPPPPPPAHETALAKLAELERSDLLDRGEINTFQTELTYILREYLEGRYGVPALESTTDDILESLRSIQVPEDWRLQLRQMLQTADLVKFAKAEPPLSFHLEALQSVKTFVEQTQERIDNLS</sequence>
<gene>
    <name evidence="2" type="ordered locus">Halhy_2695</name>
</gene>
<evidence type="ECO:0008006" key="4">
    <source>
        <dbReference type="Google" id="ProtNLM"/>
    </source>
</evidence>
<evidence type="ECO:0000256" key="1">
    <source>
        <dbReference type="SAM" id="Phobius"/>
    </source>
</evidence>
<dbReference type="OrthoDB" id="9807384at2"/>
<keyword evidence="1" id="KW-0472">Membrane</keyword>
<dbReference type="KEGG" id="hhy:Halhy_2695"/>
<organism evidence="2 3">
    <name type="scientific">Haliscomenobacter hydrossis (strain ATCC 27775 / DSM 1100 / LMG 10767 / O)</name>
    <dbReference type="NCBI Taxonomy" id="760192"/>
    <lineage>
        <taxon>Bacteria</taxon>
        <taxon>Pseudomonadati</taxon>
        <taxon>Bacteroidota</taxon>
        <taxon>Saprospiria</taxon>
        <taxon>Saprospirales</taxon>
        <taxon>Haliscomenobacteraceae</taxon>
        <taxon>Haliscomenobacter</taxon>
    </lineage>
</organism>
<dbReference type="HOGENOM" id="CLU_060895_0_0_10"/>
<name>F4L0V9_HALH1</name>
<proteinExistence type="predicted"/>
<accession>F4L0V9</accession>